<dbReference type="GO" id="GO:0005576">
    <property type="term" value="C:extracellular region"/>
    <property type="evidence" value="ECO:0007669"/>
    <property type="project" value="InterPro"/>
</dbReference>
<proteinExistence type="predicted"/>
<dbReference type="Pfam" id="PF07488">
    <property type="entry name" value="Glyco_hydro_67M"/>
    <property type="match status" value="1"/>
</dbReference>
<accession>A0A1H0C7I9</accession>
<dbReference type="InterPro" id="IPR015882">
    <property type="entry name" value="HEX_bac_N"/>
</dbReference>
<evidence type="ECO:0000259" key="4">
    <source>
        <dbReference type="Pfam" id="PF07477"/>
    </source>
</evidence>
<evidence type="ECO:0000256" key="2">
    <source>
        <dbReference type="ARBA" id="ARBA00023295"/>
    </source>
</evidence>
<evidence type="ECO:0000259" key="3">
    <source>
        <dbReference type="Pfam" id="PF02838"/>
    </source>
</evidence>
<dbReference type="SUPFAM" id="SSF51445">
    <property type="entry name" value="(Trans)glycosidases"/>
    <property type="match status" value="1"/>
</dbReference>
<feature type="domain" description="Glycosyl hydrolase family 67 C-terminal" evidence="4">
    <location>
        <begin position="425"/>
        <end position="646"/>
    </location>
</feature>
<keyword evidence="2" id="KW-0326">Glycosidase</keyword>
<dbReference type="InterPro" id="IPR017853">
    <property type="entry name" value="GH"/>
</dbReference>
<dbReference type="Gene3D" id="3.20.20.80">
    <property type="entry name" value="Glycosidases"/>
    <property type="match status" value="1"/>
</dbReference>
<keyword evidence="7" id="KW-1185">Reference proteome</keyword>
<dbReference type="Pfam" id="PF02838">
    <property type="entry name" value="Glyco_hydro_20b"/>
    <property type="match status" value="1"/>
</dbReference>
<dbReference type="Proteomes" id="UP000199182">
    <property type="component" value="Unassembled WGS sequence"/>
</dbReference>
<dbReference type="GO" id="GO:0046559">
    <property type="term" value="F:alpha-glucuronidase activity"/>
    <property type="evidence" value="ECO:0007669"/>
    <property type="project" value="InterPro"/>
</dbReference>
<dbReference type="AlphaFoldDB" id="A0A1H0C7I9"/>
<dbReference type="PANTHER" id="PTHR39207">
    <property type="entry name" value="ALPHA-GLUCURONIDASE A"/>
    <property type="match status" value="1"/>
</dbReference>
<feature type="domain" description="Glycosyl hydrolase family 67 catalytic" evidence="5">
    <location>
        <begin position="115"/>
        <end position="424"/>
    </location>
</feature>
<name>A0A1H0C7I9_9FIRM</name>
<dbReference type="Gene3D" id="3.30.379.10">
    <property type="entry name" value="Chitobiase/beta-hexosaminidase domain 2-like"/>
    <property type="match status" value="1"/>
</dbReference>
<dbReference type="EMBL" id="FNID01000022">
    <property type="protein sequence ID" value="SDN53781.1"/>
    <property type="molecule type" value="Genomic_DNA"/>
</dbReference>
<dbReference type="InterPro" id="IPR011100">
    <property type="entry name" value="Glyco_hydro_67_cat"/>
</dbReference>
<sequence>MGIGQEYREYNAWLQPHSYRFKEPFRLNTSPEVPMVARDECKAGMERLFGSGIWQEDAKKSVTLHINSQLPAEGYRLTNGSNGIAVEGGSQNGILYGVFGLLRALGIGQFDEGTVAESAPAVERRVINQWDRADGTVERGYAGNSIFFKDDRLDFNPERIRDYARLLASIGINVIAINNVNVTESSARLLTAEALPKVAELADIFRPYGIRLALSVHFESPVLLGGLQTSDPLDKRVAAWWNAKTQEIYQAIPDFSGYLMKADSEFRGGPASLGRTQADGANMLARAVAPFGGVVYWRCFIYNCMQDWRDTDTDRPKAAYDLFKPQDGLFEKNVILQVKNGPSDFQVREPNSPLLGAMKHTREALELQITQEYTGHQIDLYNLAVQWEEVFSFPVNRNQVLRDLIGNEIDTVAAVSNVGDDENWTGHTLAQANLYSFGRLAWNPRLTAREITDEWIKLTFGTEPEVVEKLTDIMMSSRGAYEKYNAPLGIGWMVNINLHYGPSPDGYEFMKWGTYHRANRVAIGVDRTSRGTGFTKQYDPYLTEIFDSRETCPEELLLYFHRLPYTYVLKSGKTLLQHIYDTHFEGVQEVERFIALWETLKAKLPGTTFVSVKQRLLKQLENAEEWRDVINTFFYRLTGTTDEKGRKIYE</sequence>
<evidence type="ECO:0000259" key="5">
    <source>
        <dbReference type="Pfam" id="PF07488"/>
    </source>
</evidence>
<keyword evidence="1" id="KW-0378">Hydrolase</keyword>
<organism evidence="6 7">
    <name type="scientific">Acetanaerobacterium elongatum</name>
    <dbReference type="NCBI Taxonomy" id="258515"/>
    <lineage>
        <taxon>Bacteria</taxon>
        <taxon>Bacillati</taxon>
        <taxon>Bacillota</taxon>
        <taxon>Clostridia</taxon>
        <taxon>Eubacteriales</taxon>
        <taxon>Oscillospiraceae</taxon>
        <taxon>Acetanaerobacterium</taxon>
    </lineage>
</organism>
<dbReference type="STRING" id="258515.SAMN05192585_12214"/>
<dbReference type="OrthoDB" id="339499at2"/>
<dbReference type="SUPFAM" id="SSF55545">
    <property type="entry name" value="beta-N-acetylhexosaminidase-like domain"/>
    <property type="match status" value="1"/>
</dbReference>
<gene>
    <name evidence="6" type="ORF">SAMN05192585_12214</name>
</gene>
<dbReference type="PANTHER" id="PTHR39207:SF1">
    <property type="entry name" value="ALPHA-GLUCURONIDASE A"/>
    <property type="match status" value="1"/>
</dbReference>
<evidence type="ECO:0000313" key="7">
    <source>
        <dbReference type="Proteomes" id="UP000199182"/>
    </source>
</evidence>
<protein>
    <submittedName>
        <fullName evidence="6">Alpha-glucuronidase</fullName>
    </submittedName>
</protein>
<dbReference type="InterPro" id="IPR029018">
    <property type="entry name" value="Hex-like_dom2"/>
</dbReference>
<evidence type="ECO:0000313" key="6">
    <source>
        <dbReference type="EMBL" id="SDN53781.1"/>
    </source>
</evidence>
<feature type="domain" description="Beta-hexosaminidase bacterial type N-terminal" evidence="3">
    <location>
        <begin position="56"/>
        <end position="104"/>
    </location>
</feature>
<dbReference type="RefSeq" id="WP_092640970.1">
    <property type="nucleotide sequence ID" value="NZ_FNID01000022.1"/>
</dbReference>
<dbReference type="Pfam" id="PF07477">
    <property type="entry name" value="Glyco_hydro_67C"/>
    <property type="match status" value="1"/>
</dbReference>
<reference evidence="6 7" key="1">
    <citation type="submission" date="2016-10" db="EMBL/GenBank/DDBJ databases">
        <authorList>
            <person name="de Groot N.N."/>
        </authorList>
    </citation>
    <scope>NUCLEOTIDE SEQUENCE [LARGE SCALE GENOMIC DNA]</scope>
    <source>
        <strain evidence="6 7">CGMCC 1.5012</strain>
    </source>
</reference>
<evidence type="ECO:0000256" key="1">
    <source>
        <dbReference type="ARBA" id="ARBA00022801"/>
    </source>
</evidence>
<dbReference type="InterPro" id="IPR011099">
    <property type="entry name" value="Glyco_hydro_67_C"/>
</dbReference>
<dbReference type="InterPro" id="IPR037054">
    <property type="entry name" value="A-glucoronidase_C_sf"/>
</dbReference>
<dbReference type="Gene3D" id="3.90.1330.10">
    <property type="entry name" value="Alpha-glucuronidase, C-terminal domain"/>
    <property type="match status" value="1"/>
</dbReference>
<dbReference type="GO" id="GO:0033939">
    <property type="term" value="F:xylan alpha-1,2-glucuronosidase activity"/>
    <property type="evidence" value="ECO:0007669"/>
    <property type="project" value="TreeGrafter"/>
</dbReference>
<dbReference type="GO" id="GO:0045493">
    <property type="term" value="P:xylan catabolic process"/>
    <property type="evidence" value="ECO:0007669"/>
    <property type="project" value="InterPro"/>
</dbReference>